<gene>
    <name evidence="4" type="primary">menG</name>
    <name evidence="5" type="ORF">ACFQ5M_03960</name>
</gene>
<dbReference type="EC" id="2.1.1.163" evidence="4"/>
<dbReference type="NCBIfam" id="TIGR01934">
    <property type="entry name" value="MenG_MenH_UbiE"/>
    <property type="match status" value="1"/>
</dbReference>
<keyword evidence="2 4" id="KW-0808">Transferase</keyword>
<dbReference type="PROSITE" id="PS51608">
    <property type="entry name" value="SAM_MT_UBIE"/>
    <property type="match status" value="1"/>
</dbReference>
<dbReference type="HAMAP" id="MF_01813">
    <property type="entry name" value="MenG_UbiE_methyltr"/>
    <property type="match status" value="1"/>
</dbReference>
<dbReference type="Pfam" id="PF01209">
    <property type="entry name" value="Ubie_methyltran"/>
    <property type="match status" value="1"/>
</dbReference>
<comment type="caution">
    <text evidence="4">Lacks conserved residue(s) required for the propagation of feature annotation.</text>
</comment>
<dbReference type="GO" id="GO:0032259">
    <property type="term" value="P:methylation"/>
    <property type="evidence" value="ECO:0007669"/>
    <property type="project" value="UniProtKB-KW"/>
</dbReference>
<dbReference type="PANTHER" id="PTHR43591">
    <property type="entry name" value="METHYLTRANSFERASE"/>
    <property type="match status" value="1"/>
</dbReference>
<dbReference type="NCBIfam" id="NF001244">
    <property type="entry name" value="PRK00216.1-5"/>
    <property type="match status" value="1"/>
</dbReference>
<dbReference type="Gene3D" id="3.40.50.150">
    <property type="entry name" value="Vaccinia Virus protein VP39"/>
    <property type="match status" value="1"/>
</dbReference>
<evidence type="ECO:0000256" key="2">
    <source>
        <dbReference type="ARBA" id="ARBA00022679"/>
    </source>
</evidence>
<keyword evidence="4" id="KW-0474">Menaquinone biosynthesis</keyword>
<dbReference type="EMBL" id="JBHTOP010000006">
    <property type="protein sequence ID" value="MFD1671243.1"/>
    <property type="molecule type" value="Genomic_DNA"/>
</dbReference>
<dbReference type="InterPro" id="IPR023576">
    <property type="entry name" value="UbiE/COQ5_MeTrFase_CS"/>
</dbReference>
<proteinExistence type="inferred from homology"/>
<dbReference type="CDD" id="cd02440">
    <property type="entry name" value="AdoMet_MTases"/>
    <property type="match status" value="1"/>
</dbReference>
<dbReference type="PROSITE" id="PS01183">
    <property type="entry name" value="UBIE_1"/>
    <property type="match status" value="1"/>
</dbReference>
<protein>
    <recommendedName>
        <fullName evidence="4">Demethylmenaquinone methyltransferase</fullName>
        <ecNumber evidence="4">2.1.1.163</ecNumber>
    </recommendedName>
</protein>
<keyword evidence="1 4" id="KW-0489">Methyltransferase</keyword>
<comment type="similarity">
    <text evidence="4">Belongs to the class I-like SAM-binding methyltransferase superfamily. MenG/UbiE family.</text>
</comment>
<evidence type="ECO:0000256" key="3">
    <source>
        <dbReference type="ARBA" id="ARBA00022691"/>
    </source>
</evidence>
<dbReference type="NCBIfam" id="NF001243">
    <property type="entry name" value="PRK00216.1-4"/>
    <property type="match status" value="1"/>
</dbReference>
<dbReference type="PROSITE" id="PS01184">
    <property type="entry name" value="UBIE_2"/>
    <property type="match status" value="1"/>
</dbReference>
<keyword evidence="6" id="KW-1185">Reference proteome</keyword>
<comment type="caution">
    <text evidence="5">The sequence shown here is derived from an EMBL/GenBank/DDBJ whole genome shotgun (WGS) entry which is preliminary data.</text>
</comment>
<evidence type="ECO:0000313" key="5">
    <source>
        <dbReference type="EMBL" id="MFD1671243.1"/>
    </source>
</evidence>
<evidence type="ECO:0000313" key="6">
    <source>
        <dbReference type="Proteomes" id="UP001597267"/>
    </source>
</evidence>
<feature type="binding site" evidence="4">
    <location>
        <position position="82"/>
    </location>
    <ligand>
        <name>S-adenosyl-L-methionine</name>
        <dbReference type="ChEBI" id="CHEBI:59789"/>
    </ligand>
</feature>
<feature type="binding site" evidence="4">
    <location>
        <begin position="109"/>
        <end position="110"/>
    </location>
    <ligand>
        <name>S-adenosyl-L-methionine</name>
        <dbReference type="ChEBI" id="CHEBI:59789"/>
    </ligand>
</feature>
<organism evidence="5 6">
    <name type="scientific">Agrilactobacillus yilanensis</name>
    <dbReference type="NCBI Taxonomy" id="2485997"/>
    <lineage>
        <taxon>Bacteria</taxon>
        <taxon>Bacillati</taxon>
        <taxon>Bacillota</taxon>
        <taxon>Bacilli</taxon>
        <taxon>Lactobacillales</taxon>
        <taxon>Lactobacillaceae</taxon>
        <taxon>Agrilactobacillus</taxon>
    </lineage>
</organism>
<dbReference type="Proteomes" id="UP001597267">
    <property type="component" value="Unassembled WGS sequence"/>
</dbReference>
<evidence type="ECO:0000256" key="1">
    <source>
        <dbReference type="ARBA" id="ARBA00022603"/>
    </source>
</evidence>
<accession>A0ABW4J6M0</accession>
<keyword evidence="3 4" id="KW-0949">S-adenosyl-L-methionine</keyword>
<dbReference type="InterPro" id="IPR004033">
    <property type="entry name" value="UbiE/COQ5_MeTrFase"/>
</dbReference>
<feature type="binding site" evidence="4">
    <location>
        <position position="61"/>
    </location>
    <ligand>
        <name>S-adenosyl-L-methionine</name>
        <dbReference type="ChEBI" id="CHEBI:59789"/>
    </ligand>
</feature>
<dbReference type="PANTHER" id="PTHR43591:SF24">
    <property type="entry name" value="2-METHOXY-6-POLYPRENYL-1,4-BENZOQUINOL METHYLASE, MITOCHONDRIAL"/>
    <property type="match status" value="1"/>
</dbReference>
<name>A0ABW4J6M0_9LACO</name>
<dbReference type="GO" id="GO:0043770">
    <property type="term" value="F:demethylmenaquinone methyltransferase activity"/>
    <property type="evidence" value="ECO:0007669"/>
    <property type="project" value="UniProtKB-EC"/>
</dbReference>
<comment type="pathway">
    <text evidence="4">Quinol/quinone metabolism; menaquinone biosynthesis; menaquinol from 1,4-dihydroxy-2-naphthoate: step 2/2.</text>
</comment>
<dbReference type="RefSeq" id="WP_125713577.1">
    <property type="nucleotide sequence ID" value="NZ_JBHTOP010000006.1"/>
</dbReference>
<comment type="function">
    <text evidence="4">Methyltransferase required for the conversion of demethylmenaquinol (DMKH2) to menaquinol (MKH2).</text>
</comment>
<dbReference type="InterPro" id="IPR029063">
    <property type="entry name" value="SAM-dependent_MTases_sf"/>
</dbReference>
<sequence length="236" mass="26128">MALTNKTPSTKVQHVFDNIADHYDSMNNVISLGLHNHWRQQVDANLALQKGDQVLDLCCGTGVWTFILADLVGPTGNVVGLDFSTGMLEVAEHKQAQENIKNIQFLQGDAQELPFAANTFDKVTIGFGLRNVPDASRVLEEMYRVVKPGGHVVCLETSQPQQPVIRLGWELYFGKLLPLVGGLIHRYDEYNYLQSSTHKFVSPEILEALFIQAGFKAVHYDTFVAGAAAAHYGQKS</sequence>
<evidence type="ECO:0000256" key="4">
    <source>
        <dbReference type="HAMAP-Rule" id="MF_01813"/>
    </source>
</evidence>
<reference evidence="6" key="1">
    <citation type="journal article" date="2019" name="Int. J. Syst. Evol. Microbiol.">
        <title>The Global Catalogue of Microorganisms (GCM) 10K type strain sequencing project: providing services to taxonomists for standard genome sequencing and annotation.</title>
        <authorList>
            <consortium name="The Broad Institute Genomics Platform"/>
            <consortium name="The Broad Institute Genome Sequencing Center for Infectious Disease"/>
            <person name="Wu L."/>
            <person name="Ma J."/>
        </authorList>
    </citation>
    <scope>NUCLEOTIDE SEQUENCE [LARGE SCALE GENOMIC DNA]</scope>
    <source>
        <strain evidence="6">CCM 8896</strain>
    </source>
</reference>
<dbReference type="SUPFAM" id="SSF53335">
    <property type="entry name" value="S-adenosyl-L-methionine-dependent methyltransferases"/>
    <property type="match status" value="1"/>
</dbReference>
<comment type="catalytic activity">
    <reaction evidence="4">
        <text>a 2-demethylmenaquinol + S-adenosyl-L-methionine = a menaquinol + S-adenosyl-L-homocysteine + H(+)</text>
        <dbReference type="Rhea" id="RHEA:42640"/>
        <dbReference type="Rhea" id="RHEA-COMP:9539"/>
        <dbReference type="Rhea" id="RHEA-COMP:9563"/>
        <dbReference type="ChEBI" id="CHEBI:15378"/>
        <dbReference type="ChEBI" id="CHEBI:18151"/>
        <dbReference type="ChEBI" id="CHEBI:55437"/>
        <dbReference type="ChEBI" id="CHEBI:57856"/>
        <dbReference type="ChEBI" id="CHEBI:59789"/>
        <dbReference type="EC" id="2.1.1.163"/>
    </reaction>
</comment>